<evidence type="ECO:0000256" key="8">
    <source>
        <dbReference type="ARBA" id="ARBA00023065"/>
    </source>
</evidence>
<dbReference type="GO" id="GO:0005886">
    <property type="term" value="C:plasma membrane"/>
    <property type="evidence" value="ECO:0007669"/>
    <property type="project" value="UniProtKB-SubCell"/>
</dbReference>
<evidence type="ECO:0000256" key="9">
    <source>
        <dbReference type="ARBA" id="ARBA00023136"/>
    </source>
</evidence>
<evidence type="ECO:0000256" key="2">
    <source>
        <dbReference type="ARBA" id="ARBA00004651"/>
    </source>
</evidence>
<dbReference type="Proteomes" id="UP001177023">
    <property type="component" value="Unassembled WGS sequence"/>
</dbReference>
<dbReference type="Gene3D" id="1.10.287.70">
    <property type="match status" value="1"/>
</dbReference>
<feature type="non-terminal residue" evidence="17">
    <location>
        <position position="701"/>
    </location>
</feature>
<sequence>MHAAAYTPNDYQMVPFLSDGTTRGCIRQLQMVRGRASNRTRSSQASSQSVNTSEGFDADPVNYEEALEQLPPDEKDLGERLRRHLQFFFLDPMEKWKVRRQFPFKLALQIFKIILVTSQLILFAEMRMSHVDFMEDTNTVMRHKFLKNWDDDRDAVQYPPSEGRYAVYDGKGIFEHLGFIITAYYSIQNESFASFSYDSHKFSIAHFMSRNASLNAGIKFDDIPPMQLCFDRIASVTVKNNTYEFDINNVYECSALNLTEAEVASIHEDPMRVEEAFKKRSITFNPEDALRISKMILKFSLRTIHFAPVTADQTPECYRINVSLIFDNSRHTGQVHVLIQTEINYEHVCNGRILKGSILPYDTVLMAVIDVLVLFMCLASLILCSRALIKAHLLKNKTVDFFEKVLQQPIMLSDRLEFVNLWYVMILVNDVCIIIGTVCKVTIEFRDFDNDIFTMTGILLGVGTLLVYVGVLRYFKFFNKYNILMLTLKKSLPNIMRFLSCAAVLYTGFLFAGWLIIGPYSMKFRTLSSCSEALFSLVNGDDMFATFYTIADSNTTIKVFGTIYIYIFVSLFIYVVLSLFIAIIMDAYEVVKDRYASDEHSFERSTLRDFMATAPAISLDAPNIQAQFAPSNLLNLVAGNDSNSVRALEAIDRMRDRIRDSLAGTRFESFANPIHDGQPATPGHDAFQLRNGSAGGPVFDP</sequence>
<dbReference type="InterPro" id="IPR013122">
    <property type="entry name" value="PKD1_2_channel"/>
</dbReference>
<protein>
    <submittedName>
        <fullName evidence="17">Uncharacterized protein</fullName>
    </submittedName>
</protein>
<evidence type="ECO:0000256" key="5">
    <source>
        <dbReference type="ARBA" id="ARBA00022692"/>
    </source>
</evidence>
<feature type="compositionally biased region" description="Low complexity" evidence="13">
    <location>
        <begin position="37"/>
        <end position="53"/>
    </location>
</feature>
<evidence type="ECO:0000313" key="17">
    <source>
        <dbReference type="EMBL" id="CAJ0581520.1"/>
    </source>
</evidence>
<keyword evidence="4" id="KW-1003">Cell membrane</keyword>
<evidence type="ECO:0000256" key="14">
    <source>
        <dbReference type="SAM" id="Phobius"/>
    </source>
</evidence>
<gene>
    <name evidence="17" type="ORF">MSPICULIGERA_LOCUS19677</name>
</gene>
<dbReference type="GO" id="GO:0010008">
    <property type="term" value="C:endosome membrane"/>
    <property type="evidence" value="ECO:0007669"/>
    <property type="project" value="UniProtKB-SubCell"/>
</dbReference>
<comment type="caution">
    <text evidence="17">The sequence shown here is derived from an EMBL/GenBank/DDBJ whole genome shotgun (WGS) entry which is preliminary data.</text>
</comment>
<keyword evidence="11" id="KW-0407">Ion channel</keyword>
<comment type="subcellular location">
    <subcellularLocation>
        <location evidence="2">Cell membrane</location>
        <topology evidence="2">Multi-pass membrane protein</topology>
    </subcellularLocation>
    <subcellularLocation>
        <location evidence="1">Endosome membrane</location>
        <topology evidence="1">Multi-pass membrane protein</topology>
    </subcellularLocation>
</comment>
<feature type="region of interest" description="Disordered" evidence="13">
    <location>
        <begin position="33"/>
        <end position="57"/>
    </location>
</feature>
<feature type="domain" description="Mucolipin extracytosolic" evidence="16">
    <location>
        <begin position="131"/>
        <end position="346"/>
    </location>
</feature>
<comment type="catalytic activity">
    <reaction evidence="12">
        <text>Ca(2+)(in) = Ca(2+)(out)</text>
        <dbReference type="Rhea" id="RHEA:29671"/>
        <dbReference type="ChEBI" id="CHEBI:29108"/>
    </reaction>
</comment>
<keyword evidence="8" id="KW-0406">Ion transport</keyword>
<feature type="transmembrane region" description="Helical" evidence="14">
    <location>
        <begin position="563"/>
        <end position="585"/>
    </location>
</feature>
<dbReference type="InterPro" id="IPR039031">
    <property type="entry name" value="Mucolipin"/>
</dbReference>
<evidence type="ECO:0000256" key="11">
    <source>
        <dbReference type="ARBA" id="ARBA00023303"/>
    </source>
</evidence>
<proteinExistence type="predicted"/>
<name>A0AA36D605_9BILA</name>
<dbReference type="AlphaFoldDB" id="A0AA36D605"/>
<dbReference type="CDD" id="cd21050">
    <property type="entry name" value="ELD_TRPML"/>
    <property type="match status" value="1"/>
</dbReference>
<evidence type="ECO:0000256" key="13">
    <source>
        <dbReference type="SAM" id="MobiDB-lite"/>
    </source>
</evidence>
<evidence type="ECO:0000256" key="6">
    <source>
        <dbReference type="ARBA" id="ARBA00022753"/>
    </source>
</evidence>
<dbReference type="GO" id="GO:0005765">
    <property type="term" value="C:lysosomal membrane"/>
    <property type="evidence" value="ECO:0007669"/>
    <property type="project" value="TreeGrafter"/>
</dbReference>
<dbReference type="PANTHER" id="PTHR12127:SF7">
    <property type="entry name" value="SD02261P"/>
    <property type="match status" value="1"/>
</dbReference>
<feature type="transmembrane region" description="Helical" evidence="14">
    <location>
        <begin position="495"/>
        <end position="517"/>
    </location>
</feature>
<feature type="transmembrane region" description="Helical" evidence="14">
    <location>
        <begin position="364"/>
        <end position="389"/>
    </location>
</feature>
<dbReference type="FunFam" id="1.10.287.70:FF:000207">
    <property type="entry name" value="Predicted protein"/>
    <property type="match status" value="1"/>
</dbReference>
<evidence type="ECO:0000256" key="10">
    <source>
        <dbReference type="ARBA" id="ARBA00023157"/>
    </source>
</evidence>
<keyword evidence="10" id="KW-1015">Disulfide bond</keyword>
<evidence type="ECO:0000256" key="4">
    <source>
        <dbReference type="ARBA" id="ARBA00022475"/>
    </source>
</evidence>
<feature type="transmembrane region" description="Helical" evidence="14">
    <location>
        <begin position="455"/>
        <end position="475"/>
    </location>
</feature>
<evidence type="ECO:0000256" key="7">
    <source>
        <dbReference type="ARBA" id="ARBA00022989"/>
    </source>
</evidence>
<keyword evidence="9 14" id="KW-0472">Membrane</keyword>
<keyword evidence="3" id="KW-0813">Transport</keyword>
<evidence type="ECO:0000256" key="3">
    <source>
        <dbReference type="ARBA" id="ARBA00022448"/>
    </source>
</evidence>
<dbReference type="InterPro" id="IPR049134">
    <property type="entry name" value="MCLN_ECD"/>
</dbReference>
<feature type="domain" description="Polycystin cation channel PKD1/PKD2" evidence="15">
    <location>
        <begin position="440"/>
        <end position="591"/>
    </location>
</feature>
<feature type="transmembrane region" description="Helical" evidence="14">
    <location>
        <begin position="102"/>
        <end position="124"/>
    </location>
</feature>
<dbReference type="Pfam" id="PF21381">
    <property type="entry name" value="MCLN_ECD"/>
    <property type="match status" value="1"/>
</dbReference>
<dbReference type="EMBL" id="CATQJA010002663">
    <property type="protein sequence ID" value="CAJ0581520.1"/>
    <property type="molecule type" value="Genomic_DNA"/>
</dbReference>
<accession>A0AA36D605</accession>
<reference evidence="17" key="1">
    <citation type="submission" date="2023-06" db="EMBL/GenBank/DDBJ databases">
        <authorList>
            <person name="Delattre M."/>
        </authorList>
    </citation>
    <scope>NUCLEOTIDE SEQUENCE</scope>
    <source>
        <strain evidence="17">AF72</strain>
    </source>
</reference>
<feature type="transmembrane region" description="Helical" evidence="14">
    <location>
        <begin position="421"/>
        <end position="443"/>
    </location>
</feature>
<dbReference type="GO" id="GO:0072345">
    <property type="term" value="F:NAADP-sensitive calcium-release channel activity"/>
    <property type="evidence" value="ECO:0007669"/>
    <property type="project" value="TreeGrafter"/>
</dbReference>
<keyword evidence="18" id="KW-1185">Reference proteome</keyword>
<organism evidence="17 18">
    <name type="scientific">Mesorhabditis spiculigera</name>
    <dbReference type="NCBI Taxonomy" id="96644"/>
    <lineage>
        <taxon>Eukaryota</taxon>
        <taxon>Metazoa</taxon>
        <taxon>Ecdysozoa</taxon>
        <taxon>Nematoda</taxon>
        <taxon>Chromadorea</taxon>
        <taxon>Rhabditida</taxon>
        <taxon>Rhabditina</taxon>
        <taxon>Rhabditomorpha</taxon>
        <taxon>Rhabditoidea</taxon>
        <taxon>Rhabditidae</taxon>
        <taxon>Mesorhabditinae</taxon>
        <taxon>Mesorhabditis</taxon>
    </lineage>
</organism>
<evidence type="ECO:0000313" key="18">
    <source>
        <dbReference type="Proteomes" id="UP001177023"/>
    </source>
</evidence>
<evidence type="ECO:0000259" key="16">
    <source>
        <dbReference type="Pfam" id="PF21381"/>
    </source>
</evidence>
<dbReference type="PANTHER" id="PTHR12127">
    <property type="entry name" value="MUCOLIPIN"/>
    <property type="match status" value="1"/>
</dbReference>
<evidence type="ECO:0000256" key="12">
    <source>
        <dbReference type="ARBA" id="ARBA00036634"/>
    </source>
</evidence>
<evidence type="ECO:0000256" key="1">
    <source>
        <dbReference type="ARBA" id="ARBA00004337"/>
    </source>
</evidence>
<keyword evidence="5 14" id="KW-0812">Transmembrane</keyword>
<keyword evidence="6" id="KW-0967">Endosome</keyword>
<evidence type="ECO:0000259" key="15">
    <source>
        <dbReference type="Pfam" id="PF08016"/>
    </source>
</evidence>
<dbReference type="Pfam" id="PF08016">
    <property type="entry name" value="PKD_channel"/>
    <property type="match status" value="1"/>
</dbReference>
<keyword evidence="7 14" id="KW-1133">Transmembrane helix</keyword>